<evidence type="ECO:0000256" key="2">
    <source>
        <dbReference type="SAM" id="SignalP"/>
    </source>
</evidence>
<organism evidence="3 4">
    <name type="scientific">Humisphaera borealis</name>
    <dbReference type="NCBI Taxonomy" id="2807512"/>
    <lineage>
        <taxon>Bacteria</taxon>
        <taxon>Pseudomonadati</taxon>
        <taxon>Planctomycetota</taxon>
        <taxon>Phycisphaerae</taxon>
        <taxon>Tepidisphaerales</taxon>
        <taxon>Tepidisphaeraceae</taxon>
        <taxon>Humisphaera</taxon>
    </lineage>
</organism>
<dbReference type="EMBL" id="CP063458">
    <property type="protein sequence ID" value="QOV87691.1"/>
    <property type="molecule type" value="Genomic_DNA"/>
</dbReference>
<dbReference type="AlphaFoldDB" id="A0A7M2WSC0"/>
<dbReference type="InterPro" id="IPR013424">
    <property type="entry name" value="Ice-binding_C"/>
</dbReference>
<feature type="signal peptide" evidence="2">
    <location>
        <begin position="1"/>
        <end position="27"/>
    </location>
</feature>
<evidence type="ECO:0000313" key="4">
    <source>
        <dbReference type="Proteomes" id="UP000593765"/>
    </source>
</evidence>
<reference evidence="3 4" key="1">
    <citation type="submission" date="2020-10" db="EMBL/GenBank/DDBJ databases">
        <title>Wide distribution of Phycisphaera-like planctomycetes from WD2101 soil group in peatlands and genome analysis of the first cultivated representative.</title>
        <authorList>
            <person name="Dedysh S.N."/>
            <person name="Beletsky A.V."/>
            <person name="Ivanova A."/>
            <person name="Kulichevskaya I.S."/>
            <person name="Suzina N.E."/>
            <person name="Philippov D.A."/>
            <person name="Rakitin A.L."/>
            <person name="Mardanov A.V."/>
            <person name="Ravin N.V."/>
        </authorList>
    </citation>
    <scope>NUCLEOTIDE SEQUENCE [LARGE SCALE GENOMIC DNA]</scope>
    <source>
        <strain evidence="3 4">M1803</strain>
    </source>
</reference>
<keyword evidence="1" id="KW-0472">Membrane</keyword>
<dbReference type="RefSeq" id="WP_206290601.1">
    <property type="nucleotide sequence ID" value="NZ_CP063458.1"/>
</dbReference>
<accession>A0A7M2WSC0</accession>
<dbReference type="NCBIfam" id="TIGR02595">
    <property type="entry name" value="PEP_CTERM"/>
    <property type="match status" value="1"/>
</dbReference>
<dbReference type="InterPro" id="IPR008557">
    <property type="entry name" value="PhoX"/>
</dbReference>
<feature type="chain" id="PRO_5033980227" evidence="2">
    <location>
        <begin position="28"/>
        <end position="553"/>
    </location>
</feature>
<keyword evidence="1" id="KW-0812">Transmembrane</keyword>
<sequence length="553" mass="57619">MSIRIQRLAAAAAVGIGLSLSAGTALGQNKGPSTGSTPYAVPVAPNVRTYSIATVDNVSSADDTFNKIGGGTYGMVGVPDGLGAFDNGDRTFTVLMNHEIGATSGVVRDHGTNGSFVSRWIINKDTLAVVGAKDLIQNLNLWNGTGYTTFNTSNPLASGAGIGRLCSADLAPVTAFSNGAVGTPARLFLSGEETGAEGRVFAHIASGANAGSSYELPRLGKFSWENAVASPFQQNKTVVIGTDDSTPGQVYVYVGNKTGTGTEVDKAGLTNGALYGIKIPSAPLEDTAANAARNATPFGIGKGGSTAFSLQIKNTTGDVSGLTGAQIQADSAANAITEFLRPEDGAWDTKNANRFYFVTTDRYDQVKDGTGSQIGRSRLWALDFTDITNPTSGGQIKLLLDGSESLANGGLNMMDNIGVDKDGNVIIVEDVGGNAHNGKIARYNPTTGNVEILAKHDTARFGDIGTGATAPFSNDEEFSGVIDVTDIMSDSLLRNGLSDERWYLFDDQAHYGAGTTAQVEGGQLLIMAVPEPGTLCFVGGMIGMATLRRRRRR</sequence>
<evidence type="ECO:0000256" key="1">
    <source>
        <dbReference type="SAM" id="Phobius"/>
    </source>
</evidence>
<dbReference type="KEGG" id="hbs:IPV69_15505"/>
<keyword evidence="1" id="KW-1133">Transmembrane helix</keyword>
<proteinExistence type="predicted"/>
<gene>
    <name evidence="3" type="ORF">IPV69_15505</name>
</gene>
<dbReference type="Proteomes" id="UP000593765">
    <property type="component" value="Chromosome"/>
</dbReference>
<dbReference type="SUPFAM" id="SSF63829">
    <property type="entry name" value="Calcium-dependent phosphotriesterase"/>
    <property type="match status" value="1"/>
</dbReference>
<dbReference type="Pfam" id="PF05787">
    <property type="entry name" value="PhoX"/>
    <property type="match status" value="1"/>
</dbReference>
<feature type="transmembrane region" description="Helical" evidence="1">
    <location>
        <begin position="524"/>
        <end position="547"/>
    </location>
</feature>
<evidence type="ECO:0000313" key="3">
    <source>
        <dbReference type="EMBL" id="QOV87691.1"/>
    </source>
</evidence>
<protein>
    <submittedName>
        <fullName evidence="3">DUF839 domain-containing protein</fullName>
    </submittedName>
</protein>
<keyword evidence="4" id="KW-1185">Reference proteome</keyword>
<keyword evidence="2" id="KW-0732">Signal</keyword>
<name>A0A7M2WSC0_9BACT</name>